<feature type="compositionally biased region" description="Pro residues" evidence="1">
    <location>
        <begin position="140"/>
        <end position="150"/>
    </location>
</feature>
<keyword evidence="2" id="KW-0472">Membrane</keyword>
<proteinExistence type="predicted"/>
<keyword evidence="4" id="KW-1185">Reference proteome</keyword>
<name>A0AAD5K2C5_9FUNG</name>
<feature type="region of interest" description="Disordered" evidence="1">
    <location>
        <begin position="87"/>
        <end position="153"/>
    </location>
</feature>
<keyword evidence="2" id="KW-0812">Transmembrane</keyword>
<organism evidence="3 4">
    <name type="scientific">Phascolomyces articulosus</name>
    <dbReference type="NCBI Taxonomy" id="60185"/>
    <lineage>
        <taxon>Eukaryota</taxon>
        <taxon>Fungi</taxon>
        <taxon>Fungi incertae sedis</taxon>
        <taxon>Mucoromycota</taxon>
        <taxon>Mucoromycotina</taxon>
        <taxon>Mucoromycetes</taxon>
        <taxon>Mucorales</taxon>
        <taxon>Lichtheimiaceae</taxon>
        <taxon>Phascolomyces</taxon>
    </lineage>
</organism>
<protein>
    <submittedName>
        <fullName evidence="3">Uncharacterized protein</fullName>
    </submittedName>
</protein>
<evidence type="ECO:0000256" key="2">
    <source>
        <dbReference type="SAM" id="Phobius"/>
    </source>
</evidence>
<reference evidence="3" key="2">
    <citation type="submission" date="2023-02" db="EMBL/GenBank/DDBJ databases">
        <authorList>
            <consortium name="DOE Joint Genome Institute"/>
            <person name="Mondo S.J."/>
            <person name="Chang Y."/>
            <person name="Wang Y."/>
            <person name="Ahrendt S."/>
            <person name="Andreopoulos W."/>
            <person name="Barry K."/>
            <person name="Beard J."/>
            <person name="Benny G.L."/>
            <person name="Blankenship S."/>
            <person name="Bonito G."/>
            <person name="Cuomo C."/>
            <person name="Desiro A."/>
            <person name="Gervers K.A."/>
            <person name="Hundley H."/>
            <person name="Kuo A."/>
            <person name="LaButti K."/>
            <person name="Lang B.F."/>
            <person name="Lipzen A."/>
            <person name="O'Donnell K."/>
            <person name="Pangilinan J."/>
            <person name="Reynolds N."/>
            <person name="Sandor L."/>
            <person name="Smith M.W."/>
            <person name="Tsang A."/>
            <person name="Grigoriev I.V."/>
            <person name="Stajich J.E."/>
            <person name="Spatafora J.W."/>
        </authorList>
    </citation>
    <scope>NUCLEOTIDE SEQUENCE</scope>
    <source>
        <strain evidence="3">RSA 2281</strain>
    </source>
</reference>
<evidence type="ECO:0000313" key="4">
    <source>
        <dbReference type="Proteomes" id="UP001209540"/>
    </source>
</evidence>
<sequence length="213" mass="24032">MANAQFITHYFTSVAFSLFSFYFYFFQFYFFLFTFFTFFFSLFHIIMAGGKVAARKRKRTNTGVQKENIITNGRRNTPLTLFQRQTEVNDSRDVNPEEVNSLQSLSSHSNVTSVPTPGDRPVSFSEETATPVSLLDHEPSPPAPSQPPLPRQQHPLLRSLETTYAVSEGNSFITAAPLSPVPPVVSEHTSEQLDFAANNLLNQTSNLIPLRYL</sequence>
<feature type="compositionally biased region" description="Polar residues" evidence="1">
    <location>
        <begin position="98"/>
        <end position="115"/>
    </location>
</feature>
<feature type="transmembrane region" description="Helical" evidence="2">
    <location>
        <begin position="31"/>
        <end position="50"/>
    </location>
</feature>
<dbReference type="AlphaFoldDB" id="A0AAD5K2C5"/>
<dbReference type="Proteomes" id="UP001209540">
    <property type="component" value="Unassembled WGS sequence"/>
</dbReference>
<keyword evidence="2" id="KW-1133">Transmembrane helix</keyword>
<reference evidence="3" key="1">
    <citation type="journal article" date="2022" name="IScience">
        <title>Evolution of zygomycete secretomes and the origins of terrestrial fungal ecologies.</title>
        <authorList>
            <person name="Chang Y."/>
            <person name="Wang Y."/>
            <person name="Mondo S."/>
            <person name="Ahrendt S."/>
            <person name="Andreopoulos W."/>
            <person name="Barry K."/>
            <person name="Beard J."/>
            <person name="Benny G.L."/>
            <person name="Blankenship S."/>
            <person name="Bonito G."/>
            <person name="Cuomo C."/>
            <person name="Desiro A."/>
            <person name="Gervers K.A."/>
            <person name="Hundley H."/>
            <person name="Kuo A."/>
            <person name="LaButti K."/>
            <person name="Lang B.F."/>
            <person name="Lipzen A."/>
            <person name="O'Donnell K."/>
            <person name="Pangilinan J."/>
            <person name="Reynolds N."/>
            <person name="Sandor L."/>
            <person name="Smith M.E."/>
            <person name="Tsang A."/>
            <person name="Grigoriev I.V."/>
            <person name="Stajich J.E."/>
            <person name="Spatafora J.W."/>
        </authorList>
    </citation>
    <scope>NUCLEOTIDE SEQUENCE</scope>
    <source>
        <strain evidence="3">RSA 2281</strain>
    </source>
</reference>
<accession>A0AAD5K2C5</accession>
<gene>
    <name evidence="3" type="ORF">BDA99DRAFT_22551</name>
</gene>
<comment type="caution">
    <text evidence="3">The sequence shown here is derived from an EMBL/GenBank/DDBJ whole genome shotgun (WGS) entry which is preliminary data.</text>
</comment>
<evidence type="ECO:0000256" key="1">
    <source>
        <dbReference type="SAM" id="MobiDB-lite"/>
    </source>
</evidence>
<feature type="transmembrane region" description="Helical" evidence="2">
    <location>
        <begin position="7"/>
        <end position="25"/>
    </location>
</feature>
<evidence type="ECO:0000313" key="3">
    <source>
        <dbReference type="EMBL" id="KAI9266464.1"/>
    </source>
</evidence>
<dbReference type="EMBL" id="JAIXMP010000010">
    <property type="protein sequence ID" value="KAI9266464.1"/>
    <property type="molecule type" value="Genomic_DNA"/>
</dbReference>